<feature type="transmembrane region" description="Helical" evidence="11">
    <location>
        <begin position="632"/>
        <end position="654"/>
    </location>
</feature>
<evidence type="ECO:0000256" key="10">
    <source>
        <dbReference type="ARBA" id="ARBA00023180"/>
    </source>
</evidence>
<organism evidence="13 14">
    <name type="scientific">Abrus precatorius</name>
    <name type="common">Indian licorice</name>
    <name type="synonym">Glycine abrus</name>
    <dbReference type="NCBI Taxonomy" id="3816"/>
    <lineage>
        <taxon>Eukaryota</taxon>
        <taxon>Viridiplantae</taxon>
        <taxon>Streptophyta</taxon>
        <taxon>Embryophyta</taxon>
        <taxon>Tracheophyta</taxon>
        <taxon>Spermatophyta</taxon>
        <taxon>Magnoliopsida</taxon>
        <taxon>eudicotyledons</taxon>
        <taxon>Gunneridae</taxon>
        <taxon>Pentapetalae</taxon>
        <taxon>rosids</taxon>
        <taxon>fabids</taxon>
        <taxon>Fabales</taxon>
        <taxon>Fabaceae</taxon>
        <taxon>Papilionoideae</taxon>
        <taxon>50 kb inversion clade</taxon>
        <taxon>NPAAA clade</taxon>
        <taxon>indigoferoid/millettioid clade</taxon>
        <taxon>Abreae</taxon>
        <taxon>Abrus</taxon>
    </lineage>
</organism>
<comment type="pathway">
    <text evidence="2">Glycolipid biosynthesis; glycosylphosphatidylinositol-anchor biosynthesis.</text>
</comment>
<keyword evidence="9 11" id="KW-0472">Membrane</keyword>
<keyword evidence="4" id="KW-0337">GPI-anchor biosynthesis</keyword>
<dbReference type="AlphaFoldDB" id="A0A8B8LYI3"/>
<dbReference type="GeneID" id="113868915"/>
<dbReference type="Gene3D" id="3.40.720.10">
    <property type="entry name" value="Alkaline Phosphatase, subunit A"/>
    <property type="match status" value="1"/>
</dbReference>
<reference evidence="13" key="1">
    <citation type="journal article" date="2019" name="Toxins">
        <title>Detection of Abrin-Like and Prepropulchellin-Like Toxin Genes and Transcripts Using Whole Genome Sequencing and Full-Length Transcript Sequencing of Abrus precatorius.</title>
        <authorList>
            <person name="Hovde B.T."/>
            <person name="Daligault H.E."/>
            <person name="Hanschen E.R."/>
            <person name="Kunde Y.A."/>
            <person name="Johnson M.B."/>
            <person name="Starkenburg S.R."/>
            <person name="Johnson S.L."/>
        </authorList>
    </citation>
    <scope>NUCLEOTIDE SEQUENCE [LARGE SCALE GENOMIC DNA]</scope>
</reference>
<dbReference type="InterPro" id="IPR045687">
    <property type="entry name" value="PIGG/GPI7_C"/>
</dbReference>
<feature type="transmembrane region" description="Helical" evidence="11">
    <location>
        <begin position="661"/>
        <end position="680"/>
    </location>
</feature>
<dbReference type="FunFam" id="3.40.720.10:FF:000078">
    <property type="entry name" value="GPI ethanolamine phosphate transferase 2 isoform X4"/>
    <property type="match status" value="1"/>
</dbReference>
<evidence type="ECO:0000256" key="11">
    <source>
        <dbReference type="SAM" id="Phobius"/>
    </source>
</evidence>
<dbReference type="GO" id="GO:0051267">
    <property type="term" value="F:CP2 mannose-ethanolamine phosphotransferase activity"/>
    <property type="evidence" value="ECO:0007669"/>
    <property type="project" value="TreeGrafter"/>
</dbReference>
<feature type="transmembrane region" description="Helical" evidence="11">
    <location>
        <begin position="478"/>
        <end position="498"/>
    </location>
</feature>
<feature type="transmembrane region" description="Helical" evidence="11">
    <location>
        <begin position="935"/>
        <end position="966"/>
    </location>
</feature>
<feature type="transmembrane region" description="Helical" evidence="11">
    <location>
        <begin position="12"/>
        <end position="32"/>
    </location>
</feature>
<keyword evidence="6 11" id="KW-0812">Transmembrane</keyword>
<keyword evidence="13" id="KW-1185">Reference proteome</keyword>
<dbReference type="SUPFAM" id="SSF53649">
    <property type="entry name" value="Alkaline phosphatase-like"/>
    <property type="match status" value="1"/>
</dbReference>
<keyword evidence="5 14" id="KW-0808">Transferase</keyword>
<protein>
    <submittedName>
        <fullName evidence="14">GPI ethanolamine phosphate transferase 2 isoform X1</fullName>
    </submittedName>
</protein>
<name>A0A8B8LYI3_ABRPR</name>
<dbReference type="UniPathway" id="UPA00196"/>
<reference evidence="14" key="2">
    <citation type="submission" date="2025-08" db="UniProtKB">
        <authorList>
            <consortium name="RefSeq"/>
        </authorList>
    </citation>
    <scope>IDENTIFICATION</scope>
    <source>
        <tissue evidence="14">Young leaves</tissue>
    </source>
</reference>
<feature type="transmembrane region" description="Helical" evidence="11">
    <location>
        <begin position="895"/>
        <end position="920"/>
    </location>
</feature>
<dbReference type="PANTHER" id="PTHR23072:SF0">
    <property type="entry name" value="GPI ETHANOLAMINE PHOSPHATE TRANSFERASE 2"/>
    <property type="match status" value="1"/>
</dbReference>
<dbReference type="InterPro" id="IPR002591">
    <property type="entry name" value="Phosphodiest/P_Trfase"/>
</dbReference>
<dbReference type="InterPro" id="IPR037674">
    <property type="entry name" value="PIG-G_N"/>
</dbReference>
<evidence type="ECO:0000256" key="8">
    <source>
        <dbReference type="ARBA" id="ARBA00022989"/>
    </source>
</evidence>
<dbReference type="OrthoDB" id="272139at2759"/>
<evidence type="ECO:0000313" key="13">
    <source>
        <dbReference type="Proteomes" id="UP000694853"/>
    </source>
</evidence>
<evidence type="ECO:0000256" key="1">
    <source>
        <dbReference type="ARBA" id="ARBA00004477"/>
    </source>
</evidence>
<sequence length="1016" mass="112958">MSSISCTKLTLFSIAAVIIQFIGLSIFVFGFFPVKPVLSGHSGSESFRRPTCNNNGVANQSDPSLPPDRLRFLYQEVSEILPLYDRLVLMVIDGLPAEFVLGKKGQPPNKTFMEAMPYTQSLLANGMAVGYHAIAAAPTVTMPRLKAMVSGAIGGFLDVAFNFNTQAYLDDNLLAQFFKIGWKIIMHGDDTWLKLFPGLFERYDGVSSFFVKDTVQVDQNVSRHLGDELSRDDWNFLILHYLGLDHVGHIGGRNSVLMASKLFEMDEVVKMIHINSLRNLEKDQGQTLLVVVSDHGMTENGNHGGSSYEETDSIALFIGPKTHASGQASSNYDTIFQVDIAPTLALLFGVPIPKNNIGVLISEMVDSLTDDQKLRALQLNSWQLFRLLQAQLPGLSCRNFPCDAFVTNSGPTVSECKGSKEKLFCCLYLNAATLHDAWKAKVIISTEGYNSIVRAYHEFLSMASEWLSHKATDKPINLLVFGVAALIISCLILLRLVFVIHKEVPALETQSIDNYSKPWKMDEVFILFGILILVISMGSSSMIEEEHYIWHFLTSTITLLFFRKAIQSLDLNKARDFLSSVKEQNNTSGCQMISLFLILLSGRILRGWRQGGVNWTHLPDISKWLEQAGSQYINLIQIASCVMVIILGILILFLLKSKTKVVMVFGFCLLMSGFLVLRHFVKHQNMSASYNKDANLSVQLFYAILGITIITVVLVLPWILPMQTPGMCSRQNLYKSASAPVEILNMTPIFVLKDSLYIAGCVYTTSWCLLQFLLQKPVNVMPMLLLFVQVLASILIFSSSGTRHKWVEITALYNLGMAGHFALGNSNTLATIDVAGAFIGISSHSTFLSGLLMFIITYASPMLFSLSMVLYISVKVTICPLITKDGNSGEILKTLLGFPCLVPLSINSVLLTAYTIVLLLMRNHLFIWSVFSPKYLYVCAATACVYIGVFIVVATVIHTYIVLFGLRKSFFTRNKENECIFSLSLAWRLSGVNCQNHRRGGFAIISGVALKYKLWG</sequence>
<feature type="transmembrane region" description="Helical" evidence="11">
    <location>
        <begin position="524"/>
        <end position="543"/>
    </location>
</feature>
<evidence type="ECO:0000313" key="14">
    <source>
        <dbReference type="RefSeq" id="XP_027360712.1"/>
    </source>
</evidence>
<evidence type="ECO:0000256" key="6">
    <source>
        <dbReference type="ARBA" id="ARBA00022692"/>
    </source>
</evidence>
<feature type="transmembrane region" description="Helical" evidence="11">
    <location>
        <begin position="862"/>
        <end position="883"/>
    </location>
</feature>
<evidence type="ECO:0000256" key="3">
    <source>
        <dbReference type="ARBA" id="ARBA00005315"/>
    </source>
</evidence>
<proteinExistence type="inferred from homology"/>
<dbReference type="GO" id="GO:0005789">
    <property type="term" value="C:endoplasmic reticulum membrane"/>
    <property type="evidence" value="ECO:0007669"/>
    <property type="project" value="UniProtKB-SubCell"/>
</dbReference>
<evidence type="ECO:0000256" key="5">
    <source>
        <dbReference type="ARBA" id="ARBA00022679"/>
    </source>
</evidence>
<evidence type="ECO:0000256" key="2">
    <source>
        <dbReference type="ARBA" id="ARBA00004687"/>
    </source>
</evidence>
<feature type="transmembrane region" description="Helical" evidence="11">
    <location>
        <begin position="756"/>
        <end position="774"/>
    </location>
</feature>
<dbReference type="CDD" id="cd16024">
    <property type="entry name" value="GPI_EPT_2"/>
    <property type="match status" value="1"/>
</dbReference>
<evidence type="ECO:0000256" key="9">
    <source>
        <dbReference type="ARBA" id="ARBA00023136"/>
    </source>
</evidence>
<feature type="domain" description="GPI ethanolamine phosphate transferase 2 C-terminal" evidence="12">
    <location>
        <begin position="521"/>
        <end position="956"/>
    </location>
</feature>
<dbReference type="RefSeq" id="XP_027360712.1">
    <property type="nucleotide sequence ID" value="XM_027504911.1"/>
</dbReference>
<gene>
    <name evidence="14" type="primary">LOC113868915</name>
</gene>
<keyword evidence="8 11" id="KW-1133">Transmembrane helix</keyword>
<comment type="subcellular location">
    <subcellularLocation>
        <location evidence="1">Endoplasmic reticulum membrane</location>
        <topology evidence="1">Multi-pass membrane protein</topology>
    </subcellularLocation>
</comment>
<feature type="transmembrane region" description="Helical" evidence="11">
    <location>
        <begin position="780"/>
        <end position="797"/>
    </location>
</feature>
<keyword evidence="10" id="KW-0325">Glycoprotein</keyword>
<dbReference type="KEGG" id="aprc:113868915"/>
<evidence type="ECO:0000256" key="7">
    <source>
        <dbReference type="ARBA" id="ARBA00022824"/>
    </source>
</evidence>
<dbReference type="GO" id="GO:0006506">
    <property type="term" value="P:GPI anchor biosynthetic process"/>
    <property type="evidence" value="ECO:0007669"/>
    <property type="project" value="UniProtKB-UniPathway"/>
</dbReference>
<evidence type="ECO:0000259" key="12">
    <source>
        <dbReference type="Pfam" id="PF19316"/>
    </source>
</evidence>
<dbReference type="PANTHER" id="PTHR23072">
    <property type="entry name" value="PHOSPHATIDYLINOSITOL GLYCAN-RELATED"/>
    <property type="match status" value="1"/>
</dbReference>
<dbReference type="InterPro" id="IPR039527">
    <property type="entry name" value="PIGG/GPI7"/>
</dbReference>
<evidence type="ECO:0000256" key="4">
    <source>
        <dbReference type="ARBA" id="ARBA00022502"/>
    </source>
</evidence>
<dbReference type="InterPro" id="IPR017850">
    <property type="entry name" value="Alkaline_phosphatase_core_sf"/>
</dbReference>
<comment type="similarity">
    <text evidence="3">Belongs to the PIGG/PIGN/PIGO family. PIGG subfamily.</text>
</comment>
<keyword evidence="7" id="KW-0256">Endoplasmic reticulum</keyword>
<feature type="transmembrane region" description="Helical" evidence="11">
    <location>
        <begin position="700"/>
        <end position="720"/>
    </location>
</feature>
<dbReference type="Pfam" id="PF19316">
    <property type="entry name" value="PIGO_PIGG"/>
    <property type="match status" value="1"/>
</dbReference>
<dbReference type="Proteomes" id="UP000694853">
    <property type="component" value="Unplaced"/>
</dbReference>
<dbReference type="Pfam" id="PF01663">
    <property type="entry name" value="Phosphodiest"/>
    <property type="match status" value="1"/>
</dbReference>
<accession>A0A8B8LYI3</accession>